<keyword evidence="2" id="KW-1185">Reference proteome</keyword>
<dbReference type="InterPro" id="IPR009225">
    <property type="entry name" value="Phage_head_completion_GpL"/>
</dbReference>
<comment type="caution">
    <text evidence="1">The sequence shown here is derived from an EMBL/GenBank/DDBJ whole genome shotgun (WGS) entry which is preliminary data.</text>
</comment>
<organism evidence="1 2">
    <name type="scientific">Orbus sasakiae</name>
    <dbReference type="NCBI Taxonomy" id="1078475"/>
    <lineage>
        <taxon>Bacteria</taxon>
        <taxon>Pseudomonadati</taxon>
        <taxon>Pseudomonadota</taxon>
        <taxon>Gammaproteobacteria</taxon>
        <taxon>Orbales</taxon>
        <taxon>Orbaceae</taxon>
        <taxon>Orbus</taxon>
    </lineage>
</organism>
<dbReference type="Proteomes" id="UP001500171">
    <property type="component" value="Unassembled WGS sequence"/>
</dbReference>
<name>A0ABP9NCS1_9GAMM</name>
<dbReference type="Pfam" id="PF05926">
    <property type="entry name" value="Phage_GPL"/>
    <property type="match status" value="1"/>
</dbReference>
<evidence type="ECO:0000313" key="2">
    <source>
        <dbReference type="Proteomes" id="UP001500171"/>
    </source>
</evidence>
<sequence length="156" mass="17788">MSDFTAISKANESEDVEITNMSFFPNIKIKKVREAQRIDGTVTTERLKNAIISAIITVNNDLTQWRLIQQAQGVNSVDELTEELIDGKSKYLHLYKHAVYCWANALINDRYLNYDATAKAVKQIEPEQQSAGDLYRDARYAIRDILGKSRSTMELV</sequence>
<dbReference type="EMBL" id="BAABHY010000006">
    <property type="protein sequence ID" value="GAA5113405.1"/>
    <property type="molecule type" value="Genomic_DNA"/>
</dbReference>
<reference evidence="2" key="1">
    <citation type="journal article" date="2019" name="Int. J. Syst. Evol. Microbiol.">
        <title>The Global Catalogue of Microorganisms (GCM) 10K type strain sequencing project: providing services to taxonomists for standard genome sequencing and annotation.</title>
        <authorList>
            <consortium name="The Broad Institute Genomics Platform"/>
            <consortium name="The Broad Institute Genome Sequencing Center for Infectious Disease"/>
            <person name="Wu L."/>
            <person name="Ma J."/>
        </authorList>
    </citation>
    <scope>NUCLEOTIDE SEQUENCE [LARGE SCALE GENOMIC DNA]</scope>
    <source>
        <strain evidence="2">JCM 18050</strain>
    </source>
</reference>
<accession>A0ABP9NCS1</accession>
<proteinExistence type="predicted"/>
<evidence type="ECO:0000313" key="1">
    <source>
        <dbReference type="EMBL" id="GAA5113405.1"/>
    </source>
</evidence>
<dbReference type="RefSeq" id="WP_345492079.1">
    <property type="nucleotide sequence ID" value="NZ_BAABHY010000006.1"/>
</dbReference>
<gene>
    <name evidence="1" type="ORF">GCM10023211_21470</name>
</gene>
<protein>
    <submittedName>
        <fullName evidence="1">Head completion/stabilization protein</fullName>
    </submittedName>
</protein>